<dbReference type="EMBL" id="KK198754">
    <property type="protein sequence ID" value="KCW85282.1"/>
    <property type="molecule type" value="Genomic_DNA"/>
</dbReference>
<evidence type="ECO:0000313" key="1">
    <source>
        <dbReference type="EMBL" id="KCW85282.1"/>
    </source>
</evidence>
<protein>
    <submittedName>
        <fullName evidence="1">Uncharacterized protein</fullName>
    </submittedName>
</protein>
<dbReference type="InParanoid" id="A0A059D3W7"/>
<dbReference type="AlphaFoldDB" id="A0A059D3W7"/>
<sequence>MLTVDIHRTKNRGGREREIQQGMMQYKEVREFLSSPSLHALHSLFFFWVNLHALIRNTNPYIVLVGSWLAGCQDPWRRNRWESHGRRIASARDTGPGTDFNGCI</sequence>
<name>A0A059D3W7_EUCGR</name>
<gene>
    <name evidence="1" type="ORF">EUGRSUZ_B02128</name>
</gene>
<proteinExistence type="predicted"/>
<reference evidence="1" key="1">
    <citation type="submission" date="2013-07" db="EMBL/GenBank/DDBJ databases">
        <title>The genome of Eucalyptus grandis.</title>
        <authorList>
            <person name="Schmutz J."/>
            <person name="Hayes R."/>
            <person name="Myburg A."/>
            <person name="Tuskan G."/>
            <person name="Grattapaglia D."/>
            <person name="Rokhsar D.S."/>
        </authorList>
    </citation>
    <scope>NUCLEOTIDE SEQUENCE</scope>
    <source>
        <tissue evidence="1">Leaf extractions</tissue>
    </source>
</reference>
<dbReference type="Gramene" id="KCW85282">
    <property type="protein sequence ID" value="KCW85282"/>
    <property type="gene ID" value="EUGRSUZ_B02128"/>
</dbReference>
<organism evidence="1">
    <name type="scientific">Eucalyptus grandis</name>
    <name type="common">Flooded gum</name>
    <dbReference type="NCBI Taxonomy" id="71139"/>
    <lineage>
        <taxon>Eukaryota</taxon>
        <taxon>Viridiplantae</taxon>
        <taxon>Streptophyta</taxon>
        <taxon>Embryophyta</taxon>
        <taxon>Tracheophyta</taxon>
        <taxon>Spermatophyta</taxon>
        <taxon>Magnoliopsida</taxon>
        <taxon>eudicotyledons</taxon>
        <taxon>Gunneridae</taxon>
        <taxon>Pentapetalae</taxon>
        <taxon>rosids</taxon>
        <taxon>malvids</taxon>
        <taxon>Myrtales</taxon>
        <taxon>Myrtaceae</taxon>
        <taxon>Myrtoideae</taxon>
        <taxon>Eucalypteae</taxon>
        <taxon>Eucalyptus</taxon>
    </lineage>
</organism>
<accession>A0A059D3W7</accession>